<keyword evidence="1" id="KW-0732">Signal</keyword>
<dbReference type="EMBL" id="JBHRSZ010000001">
    <property type="protein sequence ID" value="MFC3149434.1"/>
    <property type="molecule type" value="Genomic_DNA"/>
</dbReference>
<feature type="chain" id="PRO_5046751959" evidence="1">
    <location>
        <begin position="26"/>
        <end position="1617"/>
    </location>
</feature>
<evidence type="ECO:0000256" key="1">
    <source>
        <dbReference type="SAM" id="SignalP"/>
    </source>
</evidence>
<dbReference type="Gene3D" id="2.60.40.3440">
    <property type="match status" value="1"/>
</dbReference>
<organism evidence="2 3">
    <name type="scientific">Litoribrevibacter euphylliae</name>
    <dbReference type="NCBI Taxonomy" id="1834034"/>
    <lineage>
        <taxon>Bacteria</taxon>
        <taxon>Pseudomonadati</taxon>
        <taxon>Pseudomonadota</taxon>
        <taxon>Gammaproteobacteria</taxon>
        <taxon>Oceanospirillales</taxon>
        <taxon>Oceanospirillaceae</taxon>
        <taxon>Litoribrevibacter</taxon>
    </lineage>
</organism>
<protein>
    <submittedName>
        <fullName evidence="2">Ig-like domain-containing protein</fullName>
    </submittedName>
</protein>
<dbReference type="Proteomes" id="UP001595476">
    <property type="component" value="Unassembled WGS sequence"/>
</dbReference>
<comment type="caution">
    <text evidence="2">The sequence shown here is derived from an EMBL/GenBank/DDBJ whole genome shotgun (WGS) entry which is preliminary data.</text>
</comment>
<evidence type="ECO:0000313" key="2">
    <source>
        <dbReference type="EMBL" id="MFC3149434.1"/>
    </source>
</evidence>
<keyword evidence="3" id="KW-1185">Reference proteome</keyword>
<dbReference type="SUPFAM" id="SSF82171">
    <property type="entry name" value="DPP6 N-terminal domain-like"/>
    <property type="match status" value="1"/>
</dbReference>
<feature type="signal peptide" evidence="1">
    <location>
        <begin position="1"/>
        <end position="25"/>
    </location>
</feature>
<sequence>MHKHFSILSCIGLSSLMVLSTPLHAFSTLTEVNDKEVIGVSPNAQIIFGKEGLKWSEQDGFQPIATYDVTSCSNSGEVCIGAISSSEAFIWNKGEDTESLNSLLNSNYLMPGDITANGEIIVGSDISSGNGFYWETSGNKTDIPPLDSRPYSSVRVNAISNQGEYIAGTNIANNIVGQTPEYEAFFWTSAEGMTPLGDLPGGNFYSQATDVSDNGTVVGYSLDDNGYMAFRWTQDGGMQPLGTLETGCYSQAWAVSADGSTVIGESCFGSKRSAFIWNESQGMRKLLDVLEQDYSVDINNCNGSSCSVNAWKLRAATGISDDGKTIVGWGYNPSGNQKGWVAQVNRPIEIDSDKDGLSDSDETALNLLPTKPDTDNNNISDGLEHGRIIKGSVTHDFENLNNKTTTGKISSDGRYTVFSTYADNVISNDNNNKTDIFRRDNVTGNVIRVSLTNEEQELISGVNTYTYIAINDDANLVVFSSNSDDLLSNSSSYEQIFVRDIAAGTTELISISTTMEAASGNSRVGGISKDGRYIVYSSSASDIVSNDSNGKDDIFLYDRQNRITTRISTGLNGEEANDSSYNAEISSDGNYVVFSSRATNLVTQSVISSSNLYLYDITTQSKNLISVSSNNELSKNTHATIRGFSISGDGSSVAFTFAGDLIDTDSTVTQPHAYLRDVTTNTTIKISSDSVAGSIRIAQNGLGIAYSEIKDVLEEDNNQKQDIYFWDRSSNTSNLIAINNESAQAIDSSTIEDISDDGTLALISSKARNLVIDDTNEASDLFIVKTSPLNAEDLITIEILSPSNGSVYSINDTIELSATATAPIDGDISATIVWNSDQDGLIGNGNFLQTQLSAGTHNLSARASGTSGTRSNTVYGIHVQNNPPAVSISSPSAGNIFSTGDLVTFSGNAHDVEDGDLSQFITWESDIYGPIGTGSSISKVLSGGIHTISAKITDRYSTESITSIEIQVINTAPQAQNDTLTVDEAGTGLIDLAANDSDLVEGLNLNSITIISPPNNGSLIVNNDGSAAYTHNGSETATDSFTYTIQDNAGVTSNTATANITINLLNDSPVASPDSISLLKGESATVNLTTNDVDPDDGIDVTSIDITSLPSSGSVSINNDGSILYTHNDSNTLIDSFTYTVQDTLGAVSNSAIVSIVIQDPTDRFPFEEDFQSDLPTGDDWSYYSSNSAYGRIQTISGKLRMDVSTNGQYSLNEMVMNIDMAGVQSAQLSFFQSDHGDEPHPMPESFTGHHNSDGVAISNDGNTWYRLIDSSRLEVSNAGQDYIIDLDEIINKIQTKYDPNFNYTSEMKFKFQQYDNYSYPTDGREWDNITIDASYSGLSVTPNQTIEIDIVDSISDTFGCESFEVTNISQMDLHWQANSDQPWLTLPANNEGDLSQGNSTALDACWDASAMTIGTTAEGNITFTDTTTGDQSIHKIKIRILPEQLPLAYQQDFSQGLPSTNEGWDFYSSSSVGRIAVISSRLRMDVSSSGTFTLNEGTITLDLTNQSNITLSFFQSETSDELHTMPASFSGHHNSDGVAISNDGVTWYQIVSTTELDVGEVGKTFSINLDNEIARIKTSNDPNFDYGRDFKIKFQQYDNYTNPSDGREWDSITLSN</sequence>
<evidence type="ECO:0000313" key="3">
    <source>
        <dbReference type="Proteomes" id="UP001595476"/>
    </source>
</evidence>
<gene>
    <name evidence="2" type="ORF">ACFOEK_00150</name>
</gene>
<dbReference type="Pfam" id="PF17963">
    <property type="entry name" value="Big_9"/>
    <property type="match status" value="2"/>
</dbReference>
<proteinExistence type="predicted"/>
<reference evidence="3" key="1">
    <citation type="journal article" date="2019" name="Int. J. Syst. Evol. Microbiol.">
        <title>The Global Catalogue of Microorganisms (GCM) 10K type strain sequencing project: providing services to taxonomists for standard genome sequencing and annotation.</title>
        <authorList>
            <consortium name="The Broad Institute Genomics Platform"/>
            <consortium name="The Broad Institute Genome Sequencing Center for Infectious Disease"/>
            <person name="Wu L."/>
            <person name="Ma J."/>
        </authorList>
    </citation>
    <scope>NUCLEOTIDE SEQUENCE [LARGE SCALE GENOMIC DNA]</scope>
    <source>
        <strain evidence="3">KCTC 52438</strain>
    </source>
</reference>
<dbReference type="NCBIfam" id="TIGR02913">
    <property type="entry name" value="HAF_rpt"/>
    <property type="match status" value="1"/>
</dbReference>
<dbReference type="Gene3D" id="2.60.40.2810">
    <property type="match status" value="1"/>
</dbReference>
<dbReference type="RefSeq" id="WP_386714356.1">
    <property type="nucleotide sequence ID" value="NZ_JBHRSZ010000001.1"/>
</dbReference>
<dbReference type="InterPro" id="IPR014262">
    <property type="entry name" value="HAF_rpt"/>
</dbReference>
<accession>A0ABV7H6B0</accession>
<name>A0ABV7H6B0_9GAMM</name>